<name>J9C0Z0_9ZZZZ</name>
<feature type="non-terminal residue" evidence="1">
    <location>
        <position position="1"/>
    </location>
</feature>
<sequence length="55" mass="6347">FFGINSDNGYTLFYGSTIMEKNPGFYHPGCHKIRASLVDRDNYEKSTKKNREKNG</sequence>
<reference evidence="1" key="1">
    <citation type="journal article" date="2012" name="PLoS ONE">
        <title>Gene sets for utilization of primary and secondary nutrition supplies in the distal gut of endangered iberian lynx.</title>
        <authorList>
            <person name="Alcaide M."/>
            <person name="Messina E."/>
            <person name="Richter M."/>
            <person name="Bargiela R."/>
            <person name="Peplies J."/>
            <person name="Huws S.A."/>
            <person name="Newbold C.J."/>
            <person name="Golyshin P.N."/>
            <person name="Simon M.A."/>
            <person name="Lopez G."/>
            <person name="Yakimov M.M."/>
            <person name="Ferrer M."/>
        </authorList>
    </citation>
    <scope>NUCLEOTIDE SEQUENCE</scope>
</reference>
<accession>J9C0Z0</accession>
<dbReference type="AlphaFoldDB" id="J9C0Z0"/>
<dbReference type="EMBL" id="AMCI01006942">
    <property type="protein sequence ID" value="EJW93490.1"/>
    <property type="molecule type" value="Genomic_DNA"/>
</dbReference>
<organism evidence="1">
    <name type="scientific">gut metagenome</name>
    <dbReference type="NCBI Taxonomy" id="749906"/>
    <lineage>
        <taxon>unclassified sequences</taxon>
        <taxon>metagenomes</taxon>
        <taxon>organismal metagenomes</taxon>
    </lineage>
</organism>
<protein>
    <submittedName>
        <fullName evidence="1">Uncharacterized protein</fullName>
    </submittedName>
</protein>
<proteinExistence type="predicted"/>
<evidence type="ECO:0000313" key="1">
    <source>
        <dbReference type="EMBL" id="EJW93490.1"/>
    </source>
</evidence>
<comment type="caution">
    <text evidence="1">The sequence shown here is derived from an EMBL/GenBank/DDBJ whole genome shotgun (WGS) entry which is preliminary data.</text>
</comment>
<gene>
    <name evidence="1" type="ORF">EVA_18404</name>
</gene>